<name>V6U018_GIAIN</name>
<evidence type="ECO:0000313" key="2">
    <source>
        <dbReference type="EMBL" id="ESU43967.1"/>
    </source>
</evidence>
<feature type="region of interest" description="Disordered" evidence="1">
    <location>
        <begin position="143"/>
        <end position="234"/>
    </location>
</feature>
<dbReference type="Proteomes" id="UP000018040">
    <property type="component" value="Unassembled WGS sequence"/>
</dbReference>
<feature type="compositionally biased region" description="Low complexity" evidence="1">
    <location>
        <begin position="164"/>
        <end position="203"/>
    </location>
</feature>
<dbReference type="EMBL" id="AHHH01000032">
    <property type="protein sequence ID" value="ESU43967.1"/>
    <property type="molecule type" value="Genomic_DNA"/>
</dbReference>
<organism evidence="2 3">
    <name type="scientific">Giardia intestinalis</name>
    <name type="common">Giardia lamblia</name>
    <dbReference type="NCBI Taxonomy" id="5741"/>
    <lineage>
        <taxon>Eukaryota</taxon>
        <taxon>Metamonada</taxon>
        <taxon>Diplomonadida</taxon>
        <taxon>Hexamitidae</taxon>
        <taxon>Giardiinae</taxon>
        <taxon>Giardia</taxon>
    </lineage>
</organism>
<evidence type="ECO:0000256" key="1">
    <source>
        <dbReference type="SAM" id="MobiDB-lite"/>
    </source>
</evidence>
<reference evidence="3" key="1">
    <citation type="submission" date="2012-02" db="EMBL/GenBank/DDBJ databases">
        <title>Genome sequencing of Giardia lamblia Genotypes A2 and B isolates (DH and GS) and comparative analysis with the genomes of Genotypes A1 and E (WB and Pig).</title>
        <authorList>
            <person name="Adam R."/>
            <person name="Dahlstrom E."/>
            <person name="Martens C."/>
            <person name="Bruno D."/>
            <person name="Barbian K."/>
            <person name="Porcella S.F."/>
            <person name="Nash T."/>
        </authorList>
    </citation>
    <scope>NUCLEOTIDE SEQUENCE</scope>
    <source>
        <strain evidence="3">GS</strain>
    </source>
</reference>
<feature type="compositionally biased region" description="Low complexity" evidence="1">
    <location>
        <begin position="211"/>
        <end position="228"/>
    </location>
</feature>
<proteinExistence type="predicted"/>
<accession>V6U018</accession>
<evidence type="ECO:0000313" key="3">
    <source>
        <dbReference type="Proteomes" id="UP000018040"/>
    </source>
</evidence>
<feature type="non-terminal residue" evidence="2">
    <location>
        <position position="1"/>
    </location>
</feature>
<dbReference type="AlphaFoldDB" id="V6U018"/>
<reference evidence="2 3" key="2">
    <citation type="journal article" date="2013" name="Genome Biol. Evol.">
        <title>Genome sequencing of Giardia lamblia genotypes A2 and B isolates (DH and GS) and comparative analysis with the genomes of genotypes A1 and E (WB and Pig).</title>
        <authorList>
            <person name="Adam R.D."/>
            <person name="Dahlstrom E.W."/>
            <person name="Martens C.A."/>
            <person name="Bruno D.P."/>
            <person name="Barbian K.D."/>
            <person name="Ricklefs S.M."/>
            <person name="Hernandez M.M."/>
            <person name="Narla N.P."/>
            <person name="Patel R.B."/>
            <person name="Porcella S.F."/>
            <person name="Nash T.E."/>
        </authorList>
    </citation>
    <scope>NUCLEOTIDE SEQUENCE [LARGE SCALE GENOMIC DNA]</scope>
    <source>
        <strain evidence="2 3">GS</strain>
    </source>
</reference>
<feature type="compositionally biased region" description="Basic residues" evidence="1">
    <location>
        <begin position="144"/>
        <end position="153"/>
    </location>
</feature>
<comment type="caution">
    <text evidence="2">The sequence shown here is derived from an EMBL/GenBank/DDBJ whole genome shotgun (WGS) entry which is preliminary data.</text>
</comment>
<protein>
    <submittedName>
        <fullName evidence="2">WD-repeat family protein</fullName>
    </submittedName>
</protein>
<sequence length="234" mass="25243">VRRGVLWAIVRLRPLPLGASSVLRRCGSRHLWRYVEDIGLQISDLDLRLPGISSLAGGCSALPLVVQRPFDVDAHRDQVGGAIRRVCLAPGHLRQTHPRRPSAYVRPNHAPLNIRLRHQSGHDPCLRSTEHCGSGIKWLATQNRSRRCRRTRRPGTPCWPSSCPGAPGSPFPSRSRPSAAASSSSGARPLPSSSRPLSSLRAPCSTSPWFASTRASSATRPATARPPSGSCTAA</sequence>
<gene>
    <name evidence="2" type="ORF">GSB_151048</name>
</gene>